<dbReference type="PANTHER" id="PTHR42918">
    <property type="entry name" value="LYSYL-TRNA SYNTHETASE"/>
    <property type="match status" value="1"/>
</dbReference>
<dbReference type="FunFam" id="3.30.930.10:FF:000017">
    <property type="entry name" value="Elongation factor P--(R)-beta-lysine ligase"/>
    <property type="match status" value="1"/>
</dbReference>
<evidence type="ECO:0000313" key="8">
    <source>
        <dbReference type="Proteomes" id="UP000014115"/>
    </source>
</evidence>
<gene>
    <name evidence="7" type="ORF">A10D4_05812</name>
</gene>
<evidence type="ECO:0000313" key="7">
    <source>
        <dbReference type="EMBL" id="EKE84560.1"/>
    </source>
</evidence>
<keyword evidence="2" id="KW-0436">Ligase</keyword>
<evidence type="ECO:0000256" key="4">
    <source>
        <dbReference type="ARBA" id="ARBA00022840"/>
    </source>
</evidence>
<dbReference type="GO" id="GO:0005524">
    <property type="term" value="F:ATP binding"/>
    <property type="evidence" value="ECO:0007669"/>
    <property type="project" value="UniProtKB-KW"/>
</dbReference>
<comment type="subunit">
    <text evidence="1">Homodimer.</text>
</comment>
<dbReference type="PRINTS" id="PR00982">
    <property type="entry name" value="TRNASYNTHLYS"/>
</dbReference>
<dbReference type="GO" id="GO:0000049">
    <property type="term" value="F:tRNA binding"/>
    <property type="evidence" value="ECO:0007669"/>
    <property type="project" value="TreeGrafter"/>
</dbReference>
<dbReference type="SUPFAM" id="SSF55681">
    <property type="entry name" value="Class II aaRS and biotin synthetases"/>
    <property type="match status" value="1"/>
</dbReference>
<dbReference type="NCBIfam" id="NF006828">
    <property type="entry name" value="PRK09350.1"/>
    <property type="match status" value="1"/>
</dbReference>
<evidence type="ECO:0000259" key="6">
    <source>
        <dbReference type="PROSITE" id="PS50862"/>
    </source>
</evidence>
<comment type="catalytic activity">
    <reaction evidence="5">
        <text>D-beta-lysine + L-lysyl-[protein] + ATP = N(6)-((3R)-3,6-diaminohexanoyl)-L-lysyl-[protein] + AMP + diphosphate + H(+)</text>
        <dbReference type="Rhea" id="RHEA:83435"/>
        <dbReference type="Rhea" id="RHEA-COMP:9752"/>
        <dbReference type="Rhea" id="RHEA-COMP:20131"/>
        <dbReference type="ChEBI" id="CHEBI:15378"/>
        <dbReference type="ChEBI" id="CHEBI:29969"/>
        <dbReference type="ChEBI" id="CHEBI:30616"/>
        <dbReference type="ChEBI" id="CHEBI:33019"/>
        <dbReference type="ChEBI" id="CHEBI:84138"/>
        <dbReference type="ChEBI" id="CHEBI:156053"/>
        <dbReference type="ChEBI" id="CHEBI:456215"/>
    </reaction>
    <physiologicalReaction direction="left-to-right" evidence="5">
        <dbReference type="Rhea" id="RHEA:83436"/>
    </physiologicalReaction>
</comment>
<reference evidence="7 8" key="1">
    <citation type="journal article" date="2012" name="J. Bacteriol.">
        <title>Genome Sequence of Idiomarina xiamenensis Type Strain 10-D-4.</title>
        <authorList>
            <person name="Lai Q."/>
            <person name="Wang L."/>
            <person name="Wang W."/>
            <person name="Shao Z."/>
        </authorList>
    </citation>
    <scope>NUCLEOTIDE SEQUENCE [LARGE SCALE GENOMIC DNA]</scope>
    <source>
        <strain evidence="7 8">10-D-4</strain>
    </source>
</reference>
<sequence>MPMLEQRAKLFAAIRQFFQQRQVLEVDTPLLASAGVTDVHLENLITELSGDTIASASQLYLQTSPEYAMKRLLAAYPRCIYQLGKVFRNDEQGRLHNPEFTLLEWYRVGFDDQQLMLEVDDLLQSCAGLPAARRVSYQQAFIEVLGVDPLTAEGIAQLRQRLLADARYSGWINAASDADTLLQVAMAEWVEPVIAQQQPVAIYHFPASQASLARLDQDDPRVARRFEFFYRGVELANGFYELTDAAEQAQRFAADNQARQARGLATKKIDERLLASLRAGLPDCAGVALGVDRLLMLISKAEHIAEVLPFAIDRA</sequence>
<evidence type="ECO:0000256" key="1">
    <source>
        <dbReference type="ARBA" id="ARBA00011738"/>
    </source>
</evidence>
<dbReference type="EMBL" id="AMRG01000005">
    <property type="protein sequence ID" value="EKE84560.1"/>
    <property type="molecule type" value="Genomic_DNA"/>
</dbReference>
<organism evidence="7 8">
    <name type="scientific">Idiomarina xiamenensis 10-D-4</name>
    <dbReference type="NCBI Taxonomy" id="740709"/>
    <lineage>
        <taxon>Bacteria</taxon>
        <taxon>Pseudomonadati</taxon>
        <taxon>Pseudomonadota</taxon>
        <taxon>Gammaproteobacteria</taxon>
        <taxon>Alteromonadales</taxon>
        <taxon>Idiomarinaceae</taxon>
        <taxon>Idiomarina</taxon>
    </lineage>
</organism>
<dbReference type="STRING" id="740709.A10D4_05812"/>
<dbReference type="GO" id="GO:0004824">
    <property type="term" value="F:lysine-tRNA ligase activity"/>
    <property type="evidence" value="ECO:0007669"/>
    <property type="project" value="InterPro"/>
</dbReference>
<feature type="domain" description="Aminoacyl-transfer RNA synthetases class-II family profile" evidence="6">
    <location>
        <begin position="1"/>
        <end position="309"/>
    </location>
</feature>
<evidence type="ECO:0000256" key="2">
    <source>
        <dbReference type="ARBA" id="ARBA00022598"/>
    </source>
</evidence>
<dbReference type="InterPro" id="IPR018149">
    <property type="entry name" value="Lys-tRNA-synth_II_C"/>
</dbReference>
<dbReference type="Pfam" id="PF00152">
    <property type="entry name" value="tRNA-synt_2"/>
    <property type="match status" value="1"/>
</dbReference>
<dbReference type="PATRIC" id="fig|740709.3.peg.1188"/>
<dbReference type="Proteomes" id="UP000014115">
    <property type="component" value="Unassembled WGS sequence"/>
</dbReference>
<protein>
    <recommendedName>
        <fullName evidence="6">Aminoacyl-transfer RNA synthetases class-II family profile domain-containing protein</fullName>
    </recommendedName>
</protein>
<keyword evidence="8" id="KW-1185">Reference proteome</keyword>
<dbReference type="eggNOG" id="COG2269">
    <property type="taxonomic scope" value="Bacteria"/>
</dbReference>
<dbReference type="Gene3D" id="3.30.930.10">
    <property type="entry name" value="Bira Bifunctional Protein, Domain 2"/>
    <property type="match status" value="1"/>
</dbReference>
<name>K2L3Z1_9GAMM</name>
<dbReference type="InterPro" id="IPR006195">
    <property type="entry name" value="aa-tRNA-synth_II"/>
</dbReference>
<dbReference type="AlphaFoldDB" id="K2L3Z1"/>
<dbReference type="InterPro" id="IPR045864">
    <property type="entry name" value="aa-tRNA-synth_II/BPL/LPL"/>
</dbReference>
<accession>K2L3Z1</accession>
<dbReference type="InterPro" id="IPR004525">
    <property type="entry name" value="EpmA"/>
</dbReference>
<dbReference type="GO" id="GO:0005829">
    <property type="term" value="C:cytosol"/>
    <property type="evidence" value="ECO:0007669"/>
    <property type="project" value="TreeGrafter"/>
</dbReference>
<proteinExistence type="predicted"/>
<dbReference type="InterPro" id="IPR004364">
    <property type="entry name" value="Aa-tRNA-synt_II"/>
</dbReference>
<dbReference type="NCBIfam" id="TIGR00462">
    <property type="entry name" value="genX"/>
    <property type="match status" value="1"/>
</dbReference>
<comment type="caution">
    <text evidence="7">The sequence shown here is derived from an EMBL/GenBank/DDBJ whole genome shotgun (WGS) entry which is preliminary data.</text>
</comment>
<evidence type="ECO:0000256" key="5">
    <source>
        <dbReference type="ARBA" id="ARBA00052794"/>
    </source>
</evidence>
<evidence type="ECO:0000256" key="3">
    <source>
        <dbReference type="ARBA" id="ARBA00022741"/>
    </source>
</evidence>
<dbReference type="GO" id="GO:0006430">
    <property type="term" value="P:lysyl-tRNA aminoacylation"/>
    <property type="evidence" value="ECO:0007669"/>
    <property type="project" value="InterPro"/>
</dbReference>
<keyword evidence="3" id="KW-0547">Nucleotide-binding</keyword>
<keyword evidence="4" id="KW-0067">ATP-binding</keyword>
<dbReference type="PROSITE" id="PS50862">
    <property type="entry name" value="AA_TRNA_LIGASE_II"/>
    <property type="match status" value="1"/>
</dbReference>
<dbReference type="PANTHER" id="PTHR42918:SF6">
    <property type="entry name" value="ELONGATION FACTOR P--(R)-BETA-LYSINE LIGASE"/>
    <property type="match status" value="1"/>
</dbReference>